<reference evidence="1" key="2">
    <citation type="submission" date="2023-05" db="EMBL/GenBank/DDBJ databases">
        <authorList>
            <person name="Fouks B."/>
        </authorList>
    </citation>
    <scope>NUCLEOTIDE SEQUENCE</scope>
    <source>
        <strain evidence="1">Stay&amp;Tobe</strain>
        <tissue evidence="1">Testes</tissue>
    </source>
</reference>
<name>A0AAD7ZEV5_DIPPU</name>
<keyword evidence="2" id="KW-1185">Reference proteome</keyword>
<accession>A0AAD7ZEV5</accession>
<evidence type="ECO:0000313" key="2">
    <source>
        <dbReference type="Proteomes" id="UP001233999"/>
    </source>
</evidence>
<reference evidence="1" key="1">
    <citation type="journal article" date="2023" name="IScience">
        <title>Live-bearing cockroach genome reveals convergent evolutionary mechanisms linked to viviparity in insects and beyond.</title>
        <authorList>
            <person name="Fouks B."/>
            <person name="Harrison M.C."/>
            <person name="Mikhailova A.A."/>
            <person name="Marchal E."/>
            <person name="English S."/>
            <person name="Carruthers M."/>
            <person name="Jennings E.C."/>
            <person name="Chiamaka E.L."/>
            <person name="Frigard R.A."/>
            <person name="Pippel M."/>
            <person name="Attardo G.M."/>
            <person name="Benoit J.B."/>
            <person name="Bornberg-Bauer E."/>
            <person name="Tobe S.S."/>
        </authorList>
    </citation>
    <scope>NUCLEOTIDE SEQUENCE</scope>
    <source>
        <strain evidence="1">Stay&amp;Tobe</strain>
    </source>
</reference>
<evidence type="ECO:0000313" key="1">
    <source>
        <dbReference type="EMBL" id="KAJ9578897.1"/>
    </source>
</evidence>
<dbReference type="AlphaFoldDB" id="A0AAD7ZEV5"/>
<comment type="caution">
    <text evidence="1">The sequence shown here is derived from an EMBL/GenBank/DDBJ whole genome shotgun (WGS) entry which is preliminary data.</text>
</comment>
<sequence length="126" mass="13982">MIKHKVATQNVGNPNLKSLIEVTKQAISKITSADWSRGCTQVKSIENDSWRRDTLIEDEMKIIKVDIDLEANLKQLVVLMIILLGIDSATETADSDINPSGDSSTETADQDSCLRYKATTMIKLIM</sequence>
<dbReference type="Proteomes" id="UP001233999">
    <property type="component" value="Unassembled WGS sequence"/>
</dbReference>
<proteinExistence type="predicted"/>
<dbReference type="EMBL" id="JASPKZ010008855">
    <property type="protein sequence ID" value="KAJ9578897.1"/>
    <property type="molecule type" value="Genomic_DNA"/>
</dbReference>
<gene>
    <name evidence="1" type="ORF">L9F63_004854</name>
</gene>
<protein>
    <submittedName>
        <fullName evidence="1">Uncharacterized protein</fullName>
    </submittedName>
</protein>
<organism evidence="1 2">
    <name type="scientific">Diploptera punctata</name>
    <name type="common">Pacific beetle cockroach</name>
    <dbReference type="NCBI Taxonomy" id="6984"/>
    <lineage>
        <taxon>Eukaryota</taxon>
        <taxon>Metazoa</taxon>
        <taxon>Ecdysozoa</taxon>
        <taxon>Arthropoda</taxon>
        <taxon>Hexapoda</taxon>
        <taxon>Insecta</taxon>
        <taxon>Pterygota</taxon>
        <taxon>Neoptera</taxon>
        <taxon>Polyneoptera</taxon>
        <taxon>Dictyoptera</taxon>
        <taxon>Blattodea</taxon>
        <taxon>Blaberoidea</taxon>
        <taxon>Blaberidae</taxon>
        <taxon>Diplopterinae</taxon>
        <taxon>Diploptera</taxon>
    </lineage>
</organism>